<keyword evidence="1" id="KW-0378">Hydrolase</keyword>
<dbReference type="InterPro" id="IPR006356">
    <property type="entry name" value="HAD-SF_hydro_IIA_hyp3"/>
</dbReference>
<dbReference type="Gene3D" id="3.40.50.1000">
    <property type="entry name" value="HAD superfamily/HAD-like"/>
    <property type="match status" value="2"/>
</dbReference>
<dbReference type="Pfam" id="PF13242">
    <property type="entry name" value="Hydrolase_like"/>
    <property type="match status" value="1"/>
</dbReference>
<dbReference type="NCBIfam" id="TIGR01459">
    <property type="entry name" value="HAD-SF-IIA-hyp4"/>
    <property type="match status" value="1"/>
</dbReference>
<name>A0ABQ0H6E4_9HYPH</name>
<dbReference type="EMBL" id="BAAFZP010000002">
    <property type="protein sequence ID" value="GAB1584496.1"/>
    <property type="molecule type" value="Genomic_DNA"/>
</dbReference>
<dbReference type="PANTHER" id="PTHR19288">
    <property type="entry name" value="4-NITROPHENYLPHOSPHATASE-RELATED"/>
    <property type="match status" value="1"/>
</dbReference>
<dbReference type="NCBIfam" id="TIGR01460">
    <property type="entry name" value="HAD-SF-IIA"/>
    <property type="match status" value="1"/>
</dbReference>
<proteinExistence type="predicted"/>
<dbReference type="InterPro" id="IPR006357">
    <property type="entry name" value="HAD-SF_hydro_IIA"/>
</dbReference>
<gene>
    <name evidence="1" type="ORF">PPNSA23_44390</name>
</gene>
<accession>A0ABQ0H6E4</accession>
<dbReference type="InterPro" id="IPR023214">
    <property type="entry name" value="HAD_sf"/>
</dbReference>
<organism evidence="1 2">
    <name type="scientific">Phyllobacterium phragmitis</name>
    <dbReference type="NCBI Taxonomy" id="2670329"/>
    <lineage>
        <taxon>Bacteria</taxon>
        <taxon>Pseudomonadati</taxon>
        <taxon>Pseudomonadota</taxon>
        <taxon>Alphaproteobacteria</taxon>
        <taxon>Hyphomicrobiales</taxon>
        <taxon>Phyllobacteriaceae</taxon>
        <taxon>Phyllobacterium</taxon>
    </lineage>
</organism>
<dbReference type="Proteomes" id="UP001628091">
    <property type="component" value="Unassembled WGS sequence"/>
</dbReference>
<dbReference type="RefSeq" id="WP_407866888.1">
    <property type="nucleotide sequence ID" value="NZ_BAAFZP010000002.1"/>
</dbReference>
<dbReference type="PANTHER" id="PTHR19288:SF90">
    <property type="entry name" value="OS08G0542600 PROTEIN"/>
    <property type="match status" value="1"/>
</dbReference>
<reference evidence="1 2" key="1">
    <citation type="submission" date="2024-10" db="EMBL/GenBank/DDBJ databases">
        <title>Isolation, draft genome sequencing and identification of Phyllobacterium sp. NSA23, isolated from leaf soil.</title>
        <authorList>
            <person name="Akita H."/>
        </authorList>
    </citation>
    <scope>NUCLEOTIDE SEQUENCE [LARGE SCALE GENOMIC DNA]</scope>
    <source>
        <strain evidence="1 2">NSA23</strain>
    </source>
</reference>
<keyword evidence="2" id="KW-1185">Reference proteome</keyword>
<dbReference type="SUPFAM" id="SSF56784">
    <property type="entry name" value="HAD-like"/>
    <property type="match status" value="1"/>
</dbReference>
<dbReference type="InterPro" id="IPR036412">
    <property type="entry name" value="HAD-like_sf"/>
</dbReference>
<protein>
    <submittedName>
        <fullName evidence="1">TIGR01459 family HAD-type hydrolase</fullName>
    </submittedName>
</protein>
<evidence type="ECO:0000313" key="1">
    <source>
        <dbReference type="EMBL" id="GAB1584496.1"/>
    </source>
</evidence>
<comment type="caution">
    <text evidence="1">The sequence shown here is derived from an EMBL/GenBank/DDBJ whole genome shotgun (WGS) entry which is preliminary data.</text>
</comment>
<sequence>MNQLLEMVDLARLIDLYDVFFIDQFGVLRDDEGAYAGAAAGLRTLKDAGKTVVIFSNSGRSGDFNAQRLESLGFSRGSFDHFVTSGDVAYSLLSSGELPVEISRETRVFTISSGADINLADRLRARSVTDPARADIVIIAGSEAERIPLSQYRDLLAPAAERGIPCICTNPDIHKLAAGGLAPAAGMIADIYEELGGKVVRVGKPYLPMYRYVRMLCGMPDKSRIVCIGDSLDHDIRGANDFGADGVLVLTGILAAITNQELAEKIRTKNITPRFVMPAFG</sequence>
<dbReference type="GO" id="GO:0016787">
    <property type="term" value="F:hydrolase activity"/>
    <property type="evidence" value="ECO:0007669"/>
    <property type="project" value="UniProtKB-KW"/>
</dbReference>
<dbReference type="Pfam" id="PF13344">
    <property type="entry name" value="Hydrolase_6"/>
    <property type="match status" value="1"/>
</dbReference>
<evidence type="ECO:0000313" key="2">
    <source>
        <dbReference type="Proteomes" id="UP001628091"/>
    </source>
</evidence>